<evidence type="ECO:0000256" key="2">
    <source>
        <dbReference type="ARBA" id="ARBA00007964"/>
    </source>
</evidence>
<protein>
    <recommendedName>
        <fullName evidence="4">Prephenate dehydrogenase</fullName>
        <ecNumber evidence="3">1.3.1.12</ecNumber>
    </recommendedName>
</protein>
<dbReference type="KEGG" id="bbev:BBEV_1453"/>
<dbReference type="GO" id="GO:0004665">
    <property type="term" value="F:prephenate dehydrogenase (NADP+) activity"/>
    <property type="evidence" value="ECO:0007669"/>
    <property type="project" value="InterPro"/>
</dbReference>
<dbReference type="FunFam" id="3.40.50.720:FF:000208">
    <property type="entry name" value="Prephenate dehydrogenase"/>
    <property type="match status" value="1"/>
</dbReference>
<organism evidence="13 14">
    <name type="scientific">Salisediminibacterium beveridgei</name>
    <dbReference type="NCBI Taxonomy" id="632773"/>
    <lineage>
        <taxon>Bacteria</taxon>
        <taxon>Bacillati</taxon>
        <taxon>Bacillota</taxon>
        <taxon>Bacilli</taxon>
        <taxon>Bacillales</taxon>
        <taxon>Bacillaceae</taxon>
        <taxon>Salisediminibacterium</taxon>
    </lineage>
</organism>
<dbReference type="InterPro" id="IPR003099">
    <property type="entry name" value="Prephen_DH"/>
</dbReference>
<evidence type="ECO:0000259" key="11">
    <source>
        <dbReference type="PROSITE" id="PS51176"/>
    </source>
</evidence>
<dbReference type="PATRIC" id="fig|632773.3.peg.1529"/>
<dbReference type="CDD" id="cd04909">
    <property type="entry name" value="ACT_PDH-BS"/>
    <property type="match status" value="1"/>
</dbReference>
<keyword evidence="14" id="KW-1185">Reference proteome</keyword>
<dbReference type="InterPro" id="IPR036291">
    <property type="entry name" value="NAD(P)-bd_dom_sf"/>
</dbReference>
<dbReference type="GO" id="GO:0070403">
    <property type="term" value="F:NAD+ binding"/>
    <property type="evidence" value="ECO:0007669"/>
    <property type="project" value="InterPro"/>
</dbReference>
<evidence type="ECO:0000256" key="5">
    <source>
        <dbReference type="ARBA" id="ARBA00022498"/>
    </source>
</evidence>
<dbReference type="RefSeq" id="WP_069364858.1">
    <property type="nucleotide sequence ID" value="NZ_CP012502.1"/>
</dbReference>
<dbReference type="PROSITE" id="PS51671">
    <property type="entry name" value="ACT"/>
    <property type="match status" value="1"/>
</dbReference>
<evidence type="ECO:0000259" key="12">
    <source>
        <dbReference type="PROSITE" id="PS51671"/>
    </source>
</evidence>
<dbReference type="SUPFAM" id="SSF55021">
    <property type="entry name" value="ACT-like"/>
    <property type="match status" value="1"/>
</dbReference>
<dbReference type="SUPFAM" id="SSF48179">
    <property type="entry name" value="6-phosphogluconate dehydrogenase C-terminal domain-like"/>
    <property type="match status" value="1"/>
</dbReference>
<dbReference type="PANTHER" id="PTHR21363:SF0">
    <property type="entry name" value="PREPHENATE DEHYDROGENASE [NADP(+)]"/>
    <property type="match status" value="1"/>
</dbReference>
<keyword evidence="7 13" id="KW-0560">Oxidoreductase</keyword>
<evidence type="ECO:0000256" key="6">
    <source>
        <dbReference type="ARBA" id="ARBA00022605"/>
    </source>
</evidence>
<dbReference type="Pfam" id="PF01842">
    <property type="entry name" value="ACT"/>
    <property type="match status" value="1"/>
</dbReference>
<name>A0A1D7QUW5_9BACI</name>
<dbReference type="Gene3D" id="3.40.50.720">
    <property type="entry name" value="NAD(P)-binding Rossmann-like Domain"/>
    <property type="match status" value="1"/>
</dbReference>
<evidence type="ECO:0000256" key="9">
    <source>
        <dbReference type="ARBA" id="ARBA00023141"/>
    </source>
</evidence>
<dbReference type="InterPro" id="IPR046825">
    <property type="entry name" value="PDH_C"/>
</dbReference>
<dbReference type="Pfam" id="PF20463">
    <property type="entry name" value="PDH_C"/>
    <property type="match status" value="1"/>
</dbReference>
<dbReference type="EMBL" id="CP012502">
    <property type="protein sequence ID" value="AOM82816.1"/>
    <property type="molecule type" value="Genomic_DNA"/>
</dbReference>
<evidence type="ECO:0000256" key="10">
    <source>
        <dbReference type="ARBA" id="ARBA00049260"/>
    </source>
</evidence>
<comment type="pathway">
    <text evidence="1">Amino-acid biosynthesis; L-tyrosine biosynthesis; (4-hydroxyphenyl)pyruvate from prephenate (NAD(+) route): step 1/1.</text>
</comment>
<comment type="similarity">
    <text evidence="2">Belongs to the prephenate/arogenate dehydrogenase family.</text>
</comment>
<dbReference type="AlphaFoldDB" id="A0A1D7QUW5"/>
<dbReference type="PANTHER" id="PTHR21363">
    <property type="entry name" value="PREPHENATE DEHYDROGENASE"/>
    <property type="match status" value="1"/>
</dbReference>
<dbReference type="InterPro" id="IPR045865">
    <property type="entry name" value="ACT-like_dom_sf"/>
</dbReference>
<dbReference type="Pfam" id="PF02153">
    <property type="entry name" value="PDH_N"/>
    <property type="match status" value="1"/>
</dbReference>
<proteinExistence type="inferred from homology"/>
<dbReference type="FunFam" id="1.10.3660.10:FF:000003">
    <property type="entry name" value="Prephenate dehydrogenase"/>
    <property type="match status" value="1"/>
</dbReference>
<reference evidence="13 14" key="1">
    <citation type="submission" date="2015-08" db="EMBL/GenBank/DDBJ databases">
        <title>The complete genome sequence of Bacillus beveridgei MLTeJB.</title>
        <authorList>
            <person name="Hanson T.E."/>
            <person name="Mesa C."/>
            <person name="Basesman S.M."/>
            <person name="Oremland R.S."/>
        </authorList>
    </citation>
    <scope>NUCLEOTIDE SEQUENCE [LARGE SCALE GENOMIC DNA]</scope>
    <source>
        <strain evidence="13 14">MLTeJB</strain>
    </source>
</reference>
<dbReference type="InterPro" id="IPR050812">
    <property type="entry name" value="Preph/Arog_dehydrog"/>
</dbReference>
<evidence type="ECO:0000256" key="1">
    <source>
        <dbReference type="ARBA" id="ARBA00005067"/>
    </source>
</evidence>
<evidence type="ECO:0000256" key="7">
    <source>
        <dbReference type="ARBA" id="ARBA00023002"/>
    </source>
</evidence>
<dbReference type="EC" id="1.3.1.12" evidence="3"/>
<dbReference type="Gene3D" id="3.30.70.260">
    <property type="match status" value="1"/>
</dbReference>
<evidence type="ECO:0000256" key="4">
    <source>
        <dbReference type="ARBA" id="ARBA00016891"/>
    </source>
</evidence>
<evidence type="ECO:0000313" key="13">
    <source>
        <dbReference type="EMBL" id="AOM82816.1"/>
    </source>
</evidence>
<feature type="domain" description="Prephenate/arogenate dehydrogenase" evidence="11">
    <location>
        <begin position="2"/>
        <end position="291"/>
    </location>
</feature>
<dbReference type="InterPro" id="IPR046826">
    <property type="entry name" value="PDH_N"/>
</dbReference>
<dbReference type="GO" id="GO:0006571">
    <property type="term" value="P:tyrosine biosynthetic process"/>
    <property type="evidence" value="ECO:0007669"/>
    <property type="project" value="UniProtKB-UniPathway"/>
</dbReference>
<feature type="domain" description="ACT" evidence="12">
    <location>
        <begin position="296"/>
        <end position="366"/>
    </location>
</feature>
<dbReference type="InterPro" id="IPR002912">
    <property type="entry name" value="ACT_dom"/>
</dbReference>
<keyword evidence="6" id="KW-0028">Amino-acid biosynthesis</keyword>
<dbReference type="OrthoDB" id="9802008at2"/>
<accession>A0A1D7QUW5</accession>
<keyword evidence="8" id="KW-0520">NAD</keyword>
<keyword evidence="5" id="KW-0827">Tyrosine biosynthesis</keyword>
<evidence type="ECO:0000313" key="14">
    <source>
        <dbReference type="Proteomes" id="UP000094463"/>
    </source>
</evidence>
<dbReference type="InterPro" id="IPR008927">
    <property type="entry name" value="6-PGluconate_DH-like_C_sf"/>
</dbReference>
<dbReference type="NCBIfam" id="NF005107">
    <property type="entry name" value="PRK06545.1-5"/>
    <property type="match status" value="1"/>
</dbReference>
<keyword evidence="9" id="KW-0057">Aromatic amino acid biosynthesis</keyword>
<evidence type="ECO:0000256" key="8">
    <source>
        <dbReference type="ARBA" id="ARBA00023027"/>
    </source>
</evidence>
<dbReference type="PROSITE" id="PS51176">
    <property type="entry name" value="PDH_ADH"/>
    <property type="match status" value="1"/>
</dbReference>
<sequence>MKRVFIIGLGLIGGSLALAIRKGQPNITITGFDTDPSTMRLASSLQVIDEAAASVADAALTSDVIILATPVATSLKLVDELSGLPLKKGTIVTDVGSTKASIVKHGKKLTDKGVCFIGGHPMAGSHKSGVEASNERLFENAFYVLSPNGQASDSERIKLQNLLKGTRAKFIELHAEEHDRFAGLISHLPHMIASGLVHQLAEAEENHPVISQLAAGGFRDLTRIASASPDMWRDILLHNREVLLSLLDDWKTQVNKMETILTDGDPQEIYNFFSKAKASRDQLPSRKKGAMLPFYDLFVDIPDHPGVISDVTAILARAGISITNIQIIEARNDMLGVLRLSFRSGEDLELAQAKLAEHLYDTYEAP</sequence>
<dbReference type="Proteomes" id="UP000094463">
    <property type="component" value="Chromosome"/>
</dbReference>
<dbReference type="GO" id="GO:0008977">
    <property type="term" value="F:prephenate dehydrogenase (NAD+) activity"/>
    <property type="evidence" value="ECO:0007669"/>
    <property type="project" value="UniProtKB-EC"/>
</dbReference>
<gene>
    <name evidence="13" type="primary">tyrA</name>
    <name evidence="13" type="ORF">BBEV_1453</name>
</gene>
<dbReference type="Gene3D" id="1.10.3660.10">
    <property type="entry name" value="6-phosphogluconate dehydrogenase C-terminal like domain"/>
    <property type="match status" value="1"/>
</dbReference>
<evidence type="ECO:0000256" key="3">
    <source>
        <dbReference type="ARBA" id="ARBA00012068"/>
    </source>
</evidence>
<comment type="catalytic activity">
    <reaction evidence="10">
        <text>prephenate + NAD(+) = 3-(4-hydroxyphenyl)pyruvate + CO2 + NADH</text>
        <dbReference type="Rhea" id="RHEA:13869"/>
        <dbReference type="ChEBI" id="CHEBI:16526"/>
        <dbReference type="ChEBI" id="CHEBI:29934"/>
        <dbReference type="ChEBI" id="CHEBI:36242"/>
        <dbReference type="ChEBI" id="CHEBI:57540"/>
        <dbReference type="ChEBI" id="CHEBI:57945"/>
        <dbReference type="EC" id="1.3.1.12"/>
    </reaction>
</comment>
<dbReference type="STRING" id="632773.BBEV_1453"/>
<dbReference type="SUPFAM" id="SSF51735">
    <property type="entry name" value="NAD(P)-binding Rossmann-fold domains"/>
    <property type="match status" value="1"/>
</dbReference>
<dbReference type="UniPathway" id="UPA00122">
    <property type="reaction ID" value="UER00961"/>
</dbReference>